<evidence type="ECO:0000256" key="1">
    <source>
        <dbReference type="SAM" id="SignalP"/>
    </source>
</evidence>
<gene>
    <name evidence="3" type="ORF">GcLGCM259_0242</name>
</gene>
<dbReference type="PANTHER" id="PTHR24094:SF15">
    <property type="entry name" value="AMP-DEPENDENT SYNTHETASE_LIGASE DOMAIN-CONTAINING PROTEIN-RELATED"/>
    <property type="match status" value="1"/>
</dbReference>
<organism evidence="3 4">
    <name type="scientific">Glutamicibacter creatinolyticus</name>
    <dbReference type="NCBI Taxonomy" id="162496"/>
    <lineage>
        <taxon>Bacteria</taxon>
        <taxon>Bacillati</taxon>
        <taxon>Actinomycetota</taxon>
        <taxon>Actinomycetes</taxon>
        <taxon>Micrococcales</taxon>
        <taxon>Micrococcaceae</taxon>
        <taxon>Glutamicibacter</taxon>
    </lineage>
</organism>
<dbReference type="PANTHER" id="PTHR24094">
    <property type="entry name" value="SECRETED PROTEIN"/>
    <property type="match status" value="1"/>
</dbReference>
<feature type="chain" id="PRO_5022873410" evidence="1">
    <location>
        <begin position="25"/>
        <end position="242"/>
    </location>
</feature>
<dbReference type="AlphaFoldDB" id="A0A5B7WRT6"/>
<evidence type="ECO:0000259" key="2">
    <source>
        <dbReference type="Pfam" id="PF07510"/>
    </source>
</evidence>
<keyword evidence="1" id="KW-0732">Signal</keyword>
<proteinExistence type="predicted"/>
<dbReference type="PROSITE" id="PS51257">
    <property type="entry name" value="PROKAR_LIPOPROTEIN"/>
    <property type="match status" value="1"/>
</dbReference>
<dbReference type="InterPro" id="IPR011089">
    <property type="entry name" value="GmrSD_C"/>
</dbReference>
<keyword evidence="4" id="KW-1185">Reference proteome</keyword>
<feature type="signal peptide" evidence="1">
    <location>
        <begin position="1"/>
        <end position="24"/>
    </location>
</feature>
<name>A0A5B7WRT6_9MICC</name>
<feature type="domain" description="GmrSD restriction endonucleases C-terminal" evidence="2">
    <location>
        <begin position="98"/>
        <end position="234"/>
    </location>
</feature>
<dbReference type="RefSeq" id="WP_138925510.1">
    <property type="nucleotide sequence ID" value="NZ_CP034412.1"/>
</dbReference>
<dbReference type="EMBL" id="CP034412">
    <property type="protein sequence ID" value="QCY46025.1"/>
    <property type="molecule type" value="Genomic_DNA"/>
</dbReference>
<evidence type="ECO:0000313" key="4">
    <source>
        <dbReference type="Proteomes" id="UP000307000"/>
    </source>
</evidence>
<accession>A0A5B7WRT6</accession>
<reference evidence="3 4" key="1">
    <citation type="submission" date="2018-12" db="EMBL/GenBank/DDBJ databases">
        <title>Complete Genome Sequence of Glutamicibacter creatinolyticus strain LGCM259,isolated from an abscess of a 12-year-old mare in Italy.</title>
        <authorList>
            <person name="Santos R.G."/>
            <person name="Silva A.L."/>
            <person name="Seyffert N."/>
            <person name="Castro T.L.P."/>
            <person name="Attili A.R."/>
            <person name="Rifici C."/>
            <person name="Mazzullo G."/>
            <person name="Brenig B."/>
            <person name="Venanzi F."/>
            <person name="Azevedo V."/>
        </authorList>
    </citation>
    <scope>NUCLEOTIDE SEQUENCE [LARGE SCALE GENOMIC DNA]</scope>
    <source>
        <strain evidence="3 4">LGCM 259</strain>
    </source>
</reference>
<sequence length="242" mass="26496">MRSPRRFITLALLLGSLSLTSCSAGTLSDFNPDAAPGQTQSQALSTGGPITEEQSLEFAESLALLEEIDVKGRAPKTGYSREEFSKGWKDPDRNGCDARNDILARDLKDVEYREGRIECVVLSGVLDDPYTGKSISFVRGQGTSSAVQIDHVVALSDAWQKGAQQWDAETRLNFANDPLNLMAVDGPTNASKGDKDAATWLPPNRSFRCSYVSRQTQVKAKYDAWMTKAEQAAIEKILRSCL</sequence>
<dbReference type="Proteomes" id="UP000307000">
    <property type="component" value="Chromosome"/>
</dbReference>
<dbReference type="KEGG" id="gcr:GcLGCM259_0242"/>
<dbReference type="Pfam" id="PF07510">
    <property type="entry name" value="GmrSD_C"/>
    <property type="match status" value="1"/>
</dbReference>
<evidence type="ECO:0000313" key="3">
    <source>
        <dbReference type="EMBL" id="QCY46025.1"/>
    </source>
</evidence>
<protein>
    <submittedName>
        <fullName evidence="3">Deoxyribonuclease</fullName>
    </submittedName>
</protein>